<accession>A0A445GFF5</accession>
<feature type="region of interest" description="Disordered" evidence="1">
    <location>
        <begin position="4262"/>
        <end position="4417"/>
    </location>
</feature>
<dbReference type="PANTHER" id="PTHR35511">
    <property type="entry name" value="A-KINASE ANCHOR-LIKE PROTEIN"/>
    <property type="match status" value="1"/>
</dbReference>
<feature type="compositionally biased region" description="Basic and acidic residues" evidence="1">
    <location>
        <begin position="1878"/>
        <end position="1898"/>
    </location>
</feature>
<feature type="region of interest" description="Disordered" evidence="1">
    <location>
        <begin position="555"/>
        <end position="659"/>
    </location>
</feature>
<feature type="compositionally biased region" description="Polar residues" evidence="1">
    <location>
        <begin position="3390"/>
        <end position="3400"/>
    </location>
</feature>
<feature type="compositionally biased region" description="Basic and acidic residues" evidence="1">
    <location>
        <begin position="2430"/>
        <end position="2466"/>
    </location>
</feature>
<feature type="compositionally biased region" description="Basic and acidic residues" evidence="1">
    <location>
        <begin position="3522"/>
        <end position="3536"/>
    </location>
</feature>
<feature type="compositionally biased region" description="Basic and acidic residues" evidence="1">
    <location>
        <begin position="2172"/>
        <end position="2190"/>
    </location>
</feature>
<feature type="compositionally biased region" description="Polar residues" evidence="1">
    <location>
        <begin position="293"/>
        <end position="303"/>
    </location>
</feature>
<feature type="compositionally biased region" description="Basic and acidic residues" evidence="1">
    <location>
        <begin position="2967"/>
        <end position="2983"/>
    </location>
</feature>
<feature type="compositionally biased region" description="Basic and acidic residues" evidence="1">
    <location>
        <begin position="894"/>
        <end position="928"/>
    </location>
</feature>
<feature type="compositionally biased region" description="Polar residues" evidence="1">
    <location>
        <begin position="2995"/>
        <end position="3005"/>
    </location>
</feature>
<feature type="region of interest" description="Disordered" evidence="1">
    <location>
        <begin position="1"/>
        <end position="138"/>
    </location>
</feature>
<feature type="region of interest" description="Disordered" evidence="1">
    <location>
        <begin position="2824"/>
        <end position="2886"/>
    </location>
</feature>
<feature type="region of interest" description="Disordered" evidence="1">
    <location>
        <begin position="1230"/>
        <end position="1276"/>
    </location>
</feature>
<feature type="compositionally biased region" description="Basic and acidic residues" evidence="1">
    <location>
        <begin position="2873"/>
        <end position="2886"/>
    </location>
</feature>
<feature type="region of interest" description="Disordered" evidence="1">
    <location>
        <begin position="1313"/>
        <end position="1506"/>
    </location>
</feature>
<feature type="compositionally biased region" description="Basic and acidic residues" evidence="1">
    <location>
        <begin position="4086"/>
        <end position="4100"/>
    </location>
</feature>
<proteinExistence type="predicted"/>
<feature type="region of interest" description="Disordered" evidence="1">
    <location>
        <begin position="3515"/>
        <end position="3536"/>
    </location>
</feature>
<feature type="compositionally biased region" description="Basic and acidic residues" evidence="1">
    <location>
        <begin position="789"/>
        <end position="818"/>
    </location>
</feature>
<feature type="compositionally biased region" description="Basic and acidic residues" evidence="1">
    <location>
        <begin position="826"/>
        <end position="839"/>
    </location>
</feature>
<feature type="compositionally biased region" description="Basic and acidic residues" evidence="1">
    <location>
        <begin position="4003"/>
        <end position="4012"/>
    </location>
</feature>
<feature type="compositionally biased region" description="Basic and acidic residues" evidence="1">
    <location>
        <begin position="2657"/>
        <end position="2669"/>
    </location>
</feature>
<feature type="compositionally biased region" description="Polar residues" evidence="1">
    <location>
        <begin position="2036"/>
        <end position="2063"/>
    </location>
</feature>
<feature type="compositionally biased region" description="Basic and acidic residues" evidence="1">
    <location>
        <begin position="1362"/>
        <end position="1391"/>
    </location>
</feature>
<feature type="region of interest" description="Disordered" evidence="1">
    <location>
        <begin position="474"/>
        <end position="505"/>
    </location>
</feature>
<feature type="compositionally biased region" description="Basic and acidic residues" evidence="1">
    <location>
        <begin position="3006"/>
        <end position="3019"/>
    </location>
</feature>
<feature type="compositionally biased region" description="Basic and acidic residues" evidence="1">
    <location>
        <begin position="1588"/>
        <end position="1602"/>
    </location>
</feature>
<feature type="compositionally biased region" description="Basic and acidic residues" evidence="1">
    <location>
        <begin position="1651"/>
        <end position="1689"/>
    </location>
</feature>
<feature type="compositionally biased region" description="Basic and acidic residues" evidence="1">
    <location>
        <begin position="625"/>
        <end position="659"/>
    </location>
</feature>
<feature type="compositionally biased region" description="Basic and acidic residues" evidence="1">
    <location>
        <begin position="2850"/>
        <end position="2861"/>
    </location>
</feature>
<feature type="compositionally biased region" description="Basic residues" evidence="1">
    <location>
        <begin position="4389"/>
        <end position="4401"/>
    </location>
</feature>
<feature type="compositionally biased region" description="Polar residues" evidence="1">
    <location>
        <begin position="758"/>
        <end position="768"/>
    </location>
</feature>
<feature type="compositionally biased region" description="Basic and acidic residues" evidence="1">
    <location>
        <begin position="3166"/>
        <end position="3185"/>
    </location>
</feature>
<feature type="compositionally biased region" description="Polar residues" evidence="1">
    <location>
        <begin position="1839"/>
        <end position="1853"/>
    </location>
</feature>
<feature type="compositionally biased region" description="Polar residues" evidence="1">
    <location>
        <begin position="1262"/>
        <end position="1273"/>
    </location>
</feature>
<feature type="compositionally biased region" description="Basic and acidic residues" evidence="1">
    <location>
        <begin position="3116"/>
        <end position="3150"/>
    </location>
</feature>
<feature type="compositionally biased region" description="Polar residues" evidence="1">
    <location>
        <begin position="940"/>
        <end position="950"/>
    </location>
</feature>
<feature type="compositionally biased region" description="Basic and acidic residues" evidence="1">
    <location>
        <begin position="1072"/>
        <end position="1094"/>
    </location>
</feature>
<feature type="compositionally biased region" description="Basic and acidic residues" evidence="1">
    <location>
        <begin position="1818"/>
        <end position="1838"/>
    </location>
</feature>
<sequence>MEAETNSPEDASAMAFGQHQVTDQTSVENVQPAETLIEVKNQENTNIKHPNLEGETTEINPTNDTKEQEKVPVSHTREEIENEDDGKYKQKKAKETEEATEMQLLKTATDSPPEDNVQSTVPTSEIVKGETEEISQQQTYKNDETVVIDTDKTTLQQGIEDGGNFDQQEATKIQLLNEEVKTTLPTPAFVQVDTDQISQQQSLHNDESKAIVNGKGCIPEIEHDREYTVAEEPEQPETKDNVSIAQEEKADHQSEESSLQSVITNYITAEGPVTSQSITKLSDDADNDEQKTVESCSANNLQNKDAREIIAEEATDAKQSTDVDIPKSETKDMPEDKALQTIPNTTSVGNEAIDDSSQEERQPEAEFTEKFNKELQAPHYDTEEQKVPASHAKEKLGVEDGGKFNQEAKGIEEATKMQLPEEEVRTTLPTPAFVEGDTDQISQPQTLHDDESEAIDNAKSSIPEIEHDRNYTFVEEPEQPETKDNIGIVKEEPASHQSEESSVQSINTNCITAEGHLTLESSTKLTDNVDPNEQKTVESCSVENLYNQDATEIAAEEATDAKQSTDVETTQLETEGAYEDKSLQPTLDEASIGDNTVVERSQDERQPEAEFKEKINLEMKTPQNDTKETAEINTNDTEKQEEVPASQAKEKIGIEDDGKFNQEEAKGIEEAIKAQLPEEEVKTALPTAAFVQGDTDQIPQQQTLQDDDSEVIGIAKNIDTPEIESGGRSTVVEEPEQPENMDNIGVVKEEQADHQSEESSVSNVSTKHTTVEGHDTSESSTKLTGDFNGDEHTIVDTRSEENLENKNASEIKAEKETDANQSTDVKTQKTDNEGVHGDESLQPTLDEASIGNEIVVESSQDERQQEEEFTEKFNEKLKTPQNDTEETAETNTNDTEKQGIEDDGKFDQEKAKGIEEATKEQLPEEEVKTALPTAAFVQGDTDQIPQQQTLPDDDSEVIGIAKNIDTPEIEIGGRSTVVEEPEQPENMDNISVVKEEQADHQSEESSVSNVSTKHTTAEGHDTSESSTKLTGDFNGDEHTIVDTRSEENLENKNASEIKAEKETDANQSTDVKTQKTDNEGVHEDKSLQPTHDETSIGNETVAETSRDKRQPEAEFKEKINEEVKTPQNDIEETVEINTNDTEKQEEVPASHADEKQGIEDDGKFDLEEAKGIEEATKAQLPEEEVNTTLPITAFVQGDTDQIPQQQTLQDDDSEVIDIALKIDTSETELAGRSNIVEKPEQPENKDNIGEVKEEQADHQSEELSVSNVSTNYITPEGHVTSECSTKLTGDVDVDGRTIVVTCSEENLENKDACEITSEKETDANQSTDVEIPKTEAKGVYEDKSLQPTLDEALIGNETVAESSRDDRQPEAEFTEKINEEVKPPQNDKEETAEINTNGTEKQEEIPASQAEEKLGIEDDGKFDQEDAKQIEEATKTRLPEEEVKKTLPTAASVHGDTDQIPQQQTLDDDDSEVMDIAKNIDTPEIELGGRSTVVEEPEQSETKDNVGVVKEEQVDHQSEQLSISNVITNYTILEGHITSESSTKLTGDVDVDGWTIVVTRSKENLENKDACEITAKKKTDANQPTDVEIPKTETKGVHEDRSVQPIPDETLISNETVAESDQDERQPEAEFTEKINDEVKTPQNDTLETAEINKNDTEKQEEVPASHAEEKRGIEDDSKFDPEEAKGIEEGTQTQLPEEEVNTTLPTAACVQGDTDEIPQQQTLQDDYSEVIDIAKSIDTPEIELGGRSTVVEEPEQPENVDNVGEVKEEQAGHQSEELSVSNVSTNYTTPEGHITSESNTKLTGDVDVDGRTIVVTHSEETLDNKDDCEITAEKETDANQSTDVDIPKTQTEGVHKDKSLQPTHDEASIGNETVAESSRDERQPEAELTEKINEDVKSPLNDTEETAEINKNDTEKQKEIPASHTEEKLGIEDDGKFDQEDAKQIEQETKTQLPEKEVKTTLPTTAFVQGDTDQIPQQQTLHDDDSEVIDIAKNIDTPEIELGGWSTVVEEPEQPEKTDNIGVVKDVKADHQFEESNVLNGSTNYTTPGGHITSESSKNSTGDVDIDEQIIVDTCSEGNLENKYASEITAEKETDANQLTDVEIPKTETEGVHEDKSLQPTLDETSIGNEIVVESSQDEREEEEEFTEKLNEEVKIPQNDTEETGEINTNDTEKQEEDQASHAKEKLGIEDEGQLYQEEEKGIKEATEPQFPEEEVKITLPTAAFVQGDTDQIPQQQTLHNDESEAIDIAKKIDTPEIELDRRSTVVEEPQQSENKDNVGVLEEEQADHQSEQSSISNVSTNYTIPEGHATSESSTKLTGDVNADEQTIVDTRSEENLENKDTRETTAEKETDANQSTDVEIPKTETEGMHEDNSLQPTLDEASIGNETIAESSQDERQTEEELTEKFNEEVKTPQNDTEETAEINTNDPEKQEEDPASHAEEKLGIENDGKLDQEEAKGIEEATKPQFLEEEVKTTLPTTAFVQGDTDQIQHRQTLHDDESEAIDIAKNIHTLENELGRRSTIVEEPKQPENKDNIGVVKEEQADNQSEQMSMSNGSTNYTIPEGHVTSESSTKSTGDVDVDERTIVDTCLEENLENKDACEITAGKATDGYQSIDVEIPKKEIGGVPEDKALQAIPDTASIGNKALDESSQVERQSEAEFTEKFNEEVQTPKYDTEETAEINTTIDTEKQEGVPASEGKEKLGIEHDGKLDQEEAKGIEEATKMQLPEEKVQTTLPTAAFVQGDADQIPQQQTLHDDESEAINIAKNICTPEIELDEKSTVDEQCEQPETKDNIGILKQQADHQSVQSSVPSVITNYATAEGHVKSKSSTKLTDDVNVDQQKTVDSCSKKNLENKDTSEISAKQAIDAKQSTDAEIPKSETEGVLEDKALQTILDEALVKNEAVDESSPEDRQLEAEFTEKFNEEGQTPQYDIKETAEINTTNATEKQEEVPASNAKENVGVEDDSKFNQEEAKGIEEATIKQLPVEEVETTLPTDSFVQGDTDQKPKQQTLHHDESEVIDIAQNIYTPEIELDRKFIVVEEPEQPETKDIGIVKEEQANHQSQESSMQTVITSYTTAEGHVTSESTTKLTDDVNIYEQKTINARSIEDLENRDASEITAEQVRHTKQSTDGEIPKSETKGVPEDKALQTILDDVTDGNEAVDQSRQEARQPEPKFTEKFNEEVQTTPYDTEETSEINATNDTEKQEKVQASHTKEKLGIEDDGIFYQEEAKGIEEATKMQLLEELVQTTLPTVASVEGDIDQISQQQTLHDDESEAIDNAKSCISEIEPDRKSTAVEEPEQPETKTNTGIPIEEEADHQSEESSVESLITNYITAEGHVISESSTKLRDDVNVNQQKSVESGLVEFLENKDAGHIRVEGTYSKQLTDAEIQSSETEGPQEEEVHSKLPAVTVQGESDQNLQQQTLDDDESEAINNAKRCIPEKELDRMSTVVEEPETNANVGIVKEEQSDNQSQGSSMQNMIANYITAEGHLASESNTKLNYDVNEQKIVDSQSEENLENKDASKITTEEATDAKQLTDVEIQKLETDGVPENNAMQTLPNIALVRVEEVHDSKQEEIQRDAEFSVTFTKKMQTTQYEFDAKNGIPEAYGEKDDTCHLNAENEQKLESQPVAQNKGTTFINHPYQDGETAEMNPTNGIEVEKIPANHAKEKLVIEDDGKFNQEEAKGIEEATKTLLLNTATESLTEEEVQEILPTPAIVQRDTKQIMQQQTLHNDESEAIDKEKSCIPENELDRKFIAVEESDQPETKANAGIVKEEQADNQSQVSSMQSVITNYITAEGHLASESSTKLSFMNEQKTVDASVENLEIKDASEITAEEATDAKQLTDEEIQKSETESVYEDKALQTLPSTASVRIEVEKSIQEIHTETELAVTDTKEGQISENESEAKKEVSEYMLKKAFDLHKVACQTGAENELKAEFLSEERSQETIVTKHPNLEGESIEINPTSETEEHEQVPASHTGEKLEINDDGNFIQEEEKEMEKETERQLLKTATESVPEDEVQTTLPTSTIVKGETVEGIVQEQTLEEEKSAAIDNNSGRPENKLEGMANVVETIDQHESMAKVSTENEEHANRHSEQSSMENVITKHINSEGMVTTENSTKSSYNVEELEKVLDSNSIENSEMKDGRKILSEEASNMKEATGMELQKPEIENAPEDKAISTLPEIVEESIQEVIQKEAESEVIDTKEEQRPGNDFVKNMEVLEGFDLHKAQGNTTLENEMKAEVQSEAKSREIIIEHQNLLETAEISPRNDTKEPEKEHKVTTGISESVSADTTEQTDTGKPETPEAEITQPGITKEDEAGDEFEKISPSSSVSVISRDSQDTDTKVSHKKSHGILSGVGSKVKHSISKVKKAITGTHEMNHYTPKIHGKNKEKRRNSSSNLALSRIKRKSED</sequence>
<feature type="region of interest" description="Disordered" evidence="1">
    <location>
        <begin position="3450"/>
        <end position="3481"/>
    </location>
</feature>
<feature type="compositionally biased region" description="Polar residues" evidence="1">
    <location>
        <begin position="2119"/>
        <end position="2129"/>
    </location>
</feature>
<feature type="region of interest" description="Disordered" evidence="1">
    <location>
        <begin position="1818"/>
        <end position="1937"/>
    </location>
</feature>
<feature type="compositionally biased region" description="Polar residues" evidence="1">
    <location>
        <begin position="4287"/>
        <end position="4301"/>
    </location>
</feature>
<organism evidence="2 3">
    <name type="scientific">Glycine soja</name>
    <name type="common">Wild soybean</name>
    <dbReference type="NCBI Taxonomy" id="3848"/>
    <lineage>
        <taxon>Eukaryota</taxon>
        <taxon>Viridiplantae</taxon>
        <taxon>Streptophyta</taxon>
        <taxon>Embryophyta</taxon>
        <taxon>Tracheophyta</taxon>
        <taxon>Spermatophyta</taxon>
        <taxon>Magnoliopsida</taxon>
        <taxon>eudicotyledons</taxon>
        <taxon>Gunneridae</taxon>
        <taxon>Pentapetalae</taxon>
        <taxon>rosids</taxon>
        <taxon>fabids</taxon>
        <taxon>Fabales</taxon>
        <taxon>Fabaceae</taxon>
        <taxon>Papilionoideae</taxon>
        <taxon>50 kb inversion clade</taxon>
        <taxon>NPAAA clade</taxon>
        <taxon>indigoferoid/millettioid clade</taxon>
        <taxon>Phaseoleae</taxon>
        <taxon>Glycine</taxon>
        <taxon>Glycine subgen. Soja</taxon>
    </lineage>
</organism>
<feature type="compositionally biased region" description="Basic and acidic residues" evidence="1">
    <location>
        <begin position="3844"/>
        <end position="3866"/>
    </location>
</feature>
<feature type="compositionally biased region" description="Polar residues" evidence="1">
    <location>
        <begin position="1691"/>
        <end position="1702"/>
    </location>
</feature>
<feature type="compositionally biased region" description="Basic and acidic residues" evidence="1">
    <location>
        <begin position="236"/>
        <end position="255"/>
    </location>
</feature>
<feature type="region of interest" description="Disordered" evidence="1">
    <location>
        <begin position="3390"/>
        <end position="3436"/>
    </location>
</feature>
<feature type="region of interest" description="Disordered" evidence="1">
    <location>
        <begin position="1575"/>
        <end position="1702"/>
    </location>
</feature>
<evidence type="ECO:0000313" key="3">
    <source>
        <dbReference type="Proteomes" id="UP000289340"/>
    </source>
</evidence>
<feature type="compositionally biased region" description="Basic and acidic residues" evidence="1">
    <location>
        <begin position="64"/>
        <end position="97"/>
    </location>
</feature>
<dbReference type="PANTHER" id="PTHR35511:SF2">
    <property type="entry name" value="A-KINASE ANCHOR-LIKE PROTEIN"/>
    <property type="match status" value="1"/>
</dbReference>
<feature type="compositionally biased region" description="Basic and acidic residues" evidence="1">
    <location>
        <begin position="3205"/>
        <end position="3219"/>
    </location>
</feature>
<feature type="region of interest" description="Disordered" evidence="1">
    <location>
        <begin position="2035"/>
        <end position="2066"/>
    </location>
</feature>
<dbReference type="Proteomes" id="UP000289340">
    <property type="component" value="Chromosome 16"/>
</dbReference>
<feature type="compositionally biased region" description="Basic and acidic residues" evidence="1">
    <location>
        <begin position="993"/>
        <end position="1003"/>
    </location>
</feature>
<feature type="compositionally biased region" description="Basic and acidic residues" evidence="1">
    <location>
        <begin position="380"/>
        <end position="402"/>
    </location>
</feature>
<feature type="compositionally biased region" description="Basic and acidic residues" evidence="1">
    <location>
        <begin position="2199"/>
        <end position="2208"/>
    </location>
</feature>
<feature type="compositionally biased region" description="Basic and acidic residues" evidence="1">
    <location>
        <begin position="480"/>
        <end position="499"/>
    </location>
</feature>
<feature type="region of interest" description="Disordered" evidence="1">
    <location>
        <begin position="2946"/>
        <end position="3019"/>
    </location>
</feature>
<feature type="region of interest" description="Disordered" evidence="1">
    <location>
        <begin position="4086"/>
        <end position="4105"/>
    </location>
</feature>
<evidence type="ECO:0000256" key="1">
    <source>
        <dbReference type="SAM" id="MobiDB-lite"/>
    </source>
</evidence>
<feature type="region of interest" description="Disordered" evidence="1">
    <location>
        <begin position="717"/>
        <end position="1161"/>
    </location>
</feature>
<feature type="compositionally biased region" description="Basic residues" evidence="1">
    <location>
        <begin position="4366"/>
        <end position="4376"/>
    </location>
</feature>
<feature type="compositionally biased region" description="Basic and acidic residues" evidence="1">
    <location>
        <begin position="358"/>
        <end position="373"/>
    </location>
</feature>
<keyword evidence="3" id="KW-1185">Reference proteome</keyword>
<feature type="compositionally biased region" description="Basic and acidic residues" evidence="1">
    <location>
        <begin position="1400"/>
        <end position="1445"/>
    </location>
</feature>
<feature type="region of interest" description="Disordered" evidence="1">
    <location>
        <begin position="3051"/>
        <end position="3073"/>
    </location>
</feature>
<feature type="region of interest" description="Disordered" evidence="1">
    <location>
        <begin position="226"/>
        <end position="260"/>
    </location>
</feature>
<feature type="compositionally biased region" description="Basic and acidic residues" evidence="1">
    <location>
        <begin position="2104"/>
        <end position="2118"/>
    </location>
</feature>
<reference evidence="2 3" key="1">
    <citation type="submission" date="2018-09" db="EMBL/GenBank/DDBJ databases">
        <title>A high-quality reference genome of wild soybean provides a powerful tool to mine soybean genomes.</title>
        <authorList>
            <person name="Xie M."/>
            <person name="Chung C.Y.L."/>
            <person name="Li M.-W."/>
            <person name="Wong F.-L."/>
            <person name="Chan T.-F."/>
            <person name="Lam H.-M."/>
        </authorList>
    </citation>
    <scope>NUCLEOTIDE SEQUENCE [LARGE SCALE GENOMIC DNA]</scope>
    <source>
        <strain evidence="3">cv. W05</strain>
        <tissue evidence="2">Hypocotyl of etiolated seedlings</tissue>
    </source>
</reference>
<feature type="region of interest" description="Disordered" evidence="1">
    <location>
        <begin position="3943"/>
        <end position="4068"/>
    </location>
</feature>
<feature type="compositionally biased region" description="Polar residues" evidence="1">
    <location>
        <begin position="3063"/>
        <end position="3073"/>
    </location>
</feature>
<feature type="compositionally biased region" description="Basic and acidic residues" evidence="1">
    <location>
        <begin position="1330"/>
        <end position="1344"/>
    </location>
</feature>
<evidence type="ECO:0000313" key="2">
    <source>
        <dbReference type="EMBL" id="RZB59962.1"/>
    </source>
</evidence>
<feature type="compositionally biased region" description="Basic and acidic residues" evidence="1">
    <location>
        <begin position="1623"/>
        <end position="1640"/>
    </location>
</feature>
<feature type="region of interest" description="Disordered" evidence="1">
    <location>
        <begin position="2642"/>
        <end position="2733"/>
    </location>
</feature>
<gene>
    <name evidence="2" type="ORF">D0Y65_042945</name>
</gene>
<feature type="compositionally biased region" description="Basic and acidic residues" evidence="1">
    <location>
        <begin position="4272"/>
        <end position="4285"/>
    </location>
</feature>
<feature type="compositionally biased region" description="Polar residues" evidence="1">
    <location>
        <begin position="2293"/>
        <end position="2305"/>
    </location>
</feature>
<comment type="caution">
    <text evidence="2">The sequence shown here is derived from an EMBL/GenBank/DDBJ whole genome shotgun (WGS) entry which is preliminary data.</text>
</comment>
<feature type="compositionally biased region" description="Basic and acidic residues" evidence="1">
    <location>
        <begin position="2253"/>
        <end position="2267"/>
    </location>
</feature>
<feature type="compositionally biased region" description="Basic and acidic residues" evidence="1">
    <location>
        <begin position="3051"/>
        <end position="3062"/>
    </location>
</feature>
<feature type="compositionally biased region" description="Basic and acidic residues" evidence="1">
    <location>
        <begin position="1909"/>
        <end position="1937"/>
    </location>
</feature>
<feature type="region of interest" description="Disordered" evidence="1">
    <location>
        <begin position="2545"/>
        <end position="2582"/>
    </location>
</feature>
<feature type="region of interest" description="Disordered" evidence="1">
    <location>
        <begin position="2253"/>
        <end position="2473"/>
    </location>
</feature>
<name>A0A445GFF5_GLYSO</name>
<feature type="compositionally biased region" description="Basic and acidic residues" evidence="1">
    <location>
        <begin position="304"/>
        <end position="338"/>
    </location>
</feature>
<feature type="region of interest" description="Disordered" evidence="1">
    <location>
        <begin position="2089"/>
        <end position="2214"/>
    </location>
</feature>
<feature type="compositionally biased region" description="Polar residues" evidence="1">
    <location>
        <begin position="1004"/>
        <end position="1014"/>
    </location>
</feature>
<feature type="compositionally biased region" description="Polar residues" evidence="1">
    <location>
        <begin position="2547"/>
        <end position="2563"/>
    </location>
</feature>
<feature type="compositionally biased region" description="Basic and acidic residues" evidence="1">
    <location>
        <begin position="1140"/>
        <end position="1161"/>
    </location>
</feature>
<feature type="compositionally biased region" description="Polar residues" evidence="1">
    <location>
        <begin position="3634"/>
        <end position="3644"/>
    </location>
</feature>
<feature type="region of interest" description="Disordered" evidence="1">
    <location>
        <begin position="3270"/>
        <end position="3332"/>
    </location>
</feature>
<feature type="compositionally biased region" description="Basic and acidic residues" evidence="1">
    <location>
        <begin position="2362"/>
        <end position="2375"/>
    </location>
</feature>
<feature type="region of interest" description="Disordered" evidence="1">
    <location>
        <begin position="3890"/>
        <end position="3911"/>
    </location>
</feature>
<feature type="compositionally biased region" description="Basic and acidic residues" evidence="1">
    <location>
        <begin position="600"/>
        <end position="617"/>
    </location>
</feature>
<feature type="compositionally biased region" description="Basic and acidic residues" evidence="1">
    <location>
        <begin position="1104"/>
        <end position="1124"/>
    </location>
</feature>
<feature type="compositionally biased region" description="Basic and acidic residues" evidence="1">
    <location>
        <begin position="747"/>
        <end position="757"/>
    </location>
</feature>
<feature type="compositionally biased region" description="Basic and acidic residues" evidence="1">
    <location>
        <begin position="2333"/>
        <end position="2354"/>
    </location>
</feature>
<feature type="compositionally biased region" description="Low complexity" evidence="1">
    <location>
        <begin position="4331"/>
        <end position="4341"/>
    </location>
</feature>
<feature type="region of interest" description="Disordered" evidence="1">
    <location>
        <begin position="3628"/>
        <end position="3656"/>
    </location>
</feature>
<feature type="compositionally biased region" description="Polar residues" evidence="1">
    <location>
        <begin position="1778"/>
        <end position="1803"/>
    </location>
</feature>
<feature type="compositionally biased region" description="Basic and acidic residues" evidence="1">
    <location>
        <begin position="1313"/>
        <end position="1322"/>
    </location>
</feature>
<feature type="compositionally biased region" description="Polar residues" evidence="1">
    <location>
        <begin position="106"/>
        <end position="123"/>
    </location>
</feature>
<feature type="region of interest" description="Disordered" evidence="1">
    <location>
        <begin position="3762"/>
        <end position="3792"/>
    </location>
</feature>
<feature type="compositionally biased region" description="Basic and acidic residues" evidence="1">
    <location>
        <begin position="4319"/>
        <end position="4330"/>
    </location>
</feature>
<feature type="compositionally biased region" description="Basic and acidic residues" evidence="1">
    <location>
        <begin position="2689"/>
        <end position="2733"/>
    </location>
</feature>
<feature type="region of interest" description="Disordered" evidence="1">
    <location>
        <begin position="3116"/>
        <end position="3219"/>
    </location>
</feature>
<feature type="region of interest" description="Disordered" evidence="1">
    <location>
        <begin position="3834"/>
        <end position="3866"/>
    </location>
</feature>
<feature type="compositionally biased region" description="Basic and acidic residues" evidence="1">
    <location>
        <begin position="1765"/>
        <end position="1777"/>
    </location>
</feature>
<feature type="compositionally biased region" description="Basic and acidic residues" evidence="1">
    <location>
        <begin position="1035"/>
        <end position="1064"/>
    </location>
</feature>
<feature type="region of interest" description="Disordered" evidence="1">
    <location>
        <begin position="1739"/>
        <end position="1805"/>
    </location>
</feature>
<protein>
    <submittedName>
        <fullName evidence="2">Uncharacterized protein</fullName>
    </submittedName>
</protein>
<dbReference type="EMBL" id="QZWG01000016">
    <property type="protein sequence ID" value="RZB59962.1"/>
    <property type="molecule type" value="Genomic_DNA"/>
</dbReference>
<feature type="compositionally biased region" description="Polar residues" evidence="1">
    <location>
        <begin position="19"/>
        <end position="29"/>
    </location>
</feature>
<feature type="compositionally biased region" description="Basic and acidic residues" evidence="1">
    <location>
        <begin position="1235"/>
        <end position="1261"/>
    </location>
</feature>
<feature type="region of interest" description="Disordered" evidence="1">
    <location>
        <begin position="277"/>
        <end position="451"/>
    </location>
</feature>
<feature type="compositionally biased region" description="Basic and acidic residues" evidence="1">
    <location>
        <begin position="1854"/>
        <end position="1868"/>
    </location>
</feature>